<reference evidence="15" key="1">
    <citation type="submission" date="2022-10" db="EMBL/GenBank/DDBJ databases">
        <authorList>
            <person name="Kim H.S."/>
            <person name="Kim J.-S."/>
            <person name="Suh M.K."/>
            <person name="Eom M.K."/>
            <person name="Lee J.-S."/>
        </authorList>
    </citation>
    <scope>NUCLEOTIDE SEQUENCE</scope>
    <source>
        <strain evidence="15">LIP-5</strain>
    </source>
</reference>
<evidence type="ECO:0000256" key="6">
    <source>
        <dbReference type="ARBA" id="ARBA00022556"/>
    </source>
</evidence>
<dbReference type="GO" id="GO:0009245">
    <property type="term" value="P:lipid A biosynthetic process"/>
    <property type="evidence" value="ECO:0007669"/>
    <property type="project" value="UniProtKB-UniRule"/>
</dbReference>
<gene>
    <name evidence="13 15" type="primary">lpxK</name>
    <name evidence="15" type="ORF">OD355_02600</name>
</gene>
<organism evidence="15 16">
    <name type="scientific">Haoranjiania flava</name>
    <dbReference type="NCBI Taxonomy" id="1856322"/>
    <lineage>
        <taxon>Bacteria</taxon>
        <taxon>Pseudomonadati</taxon>
        <taxon>Bacteroidota</taxon>
        <taxon>Chitinophagia</taxon>
        <taxon>Chitinophagales</taxon>
        <taxon>Chitinophagaceae</taxon>
        <taxon>Haoranjiania</taxon>
    </lineage>
</organism>
<evidence type="ECO:0000256" key="8">
    <source>
        <dbReference type="ARBA" id="ARBA00022741"/>
    </source>
</evidence>
<name>A0AAE3LJI0_9BACT</name>
<evidence type="ECO:0000256" key="10">
    <source>
        <dbReference type="ARBA" id="ARBA00022840"/>
    </source>
</evidence>
<feature type="transmembrane region" description="Helical" evidence="14">
    <location>
        <begin position="12"/>
        <end position="34"/>
    </location>
</feature>
<accession>A0AAE3LJI0</accession>
<evidence type="ECO:0000256" key="12">
    <source>
        <dbReference type="ARBA" id="ARBA00029757"/>
    </source>
</evidence>
<comment type="similarity">
    <text evidence="13">Belongs to the LpxK family.</text>
</comment>
<dbReference type="GO" id="GO:0009029">
    <property type="term" value="F:lipid-A 4'-kinase activity"/>
    <property type="evidence" value="ECO:0007669"/>
    <property type="project" value="UniProtKB-UniRule"/>
</dbReference>
<keyword evidence="14" id="KW-1133">Transmembrane helix</keyword>
<dbReference type="GO" id="GO:0009244">
    <property type="term" value="P:lipopolysaccharide core region biosynthetic process"/>
    <property type="evidence" value="ECO:0007669"/>
    <property type="project" value="TreeGrafter"/>
</dbReference>
<dbReference type="PANTHER" id="PTHR42724:SF1">
    <property type="entry name" value="TETRAACYLDISACCHARIDE 4'-KINASE, MITOCHONDRIAL-RELATED"/>
    <property type="match status" value="1"/>
</dbReference>
<dbReference type="NCBIfam" id="TIGR00682">
    <property type="entry name" value="lpxK"/>
    <property type="match status" value="1"/>
</dbReference>
<dbReference type="Proteomes" id="UP001209317">
    <property type="component" value="Unassembled WGS sequence"/>
</dbReference>
<comment type="function">
    <text evidence="1 13">Transfers the gamma-phosphate of ATP to the 4'-position of a tetraacyldisaccharide 1-phosphate intermediate (termed DS-1-P) to form tetraacyldisaccharide 1,4'-bis-phosphate (lipid IVA).</text>
</comment>
<evidence type="ECO:0000256" key="11">
    <source>
        <dbReference type="ARBA" id="ARBA00023098"/>
    </source>
</evidence>
<dbReference type="GO" id="GO:0005524">
    <property type="term" value="F:ATP binding"/>
    <property type="evidence" value="ECO:0007669"/>
    <property type="project" value="UniProtKB-UniRule"/>
</dbReference>
<keyword evidence="14" id="KW-0812">Transmembrane</keyword>
<evidence type="ECO:0000256" key="13">
    <source>
        <dbReference type="HAMAP-Rule" id="MF_00409"/>
    </source>
</evidence>
<sequence>MLFMRSDAIIKVIRYLLFPVSVIYGLVVLLRNFLYNKKILRSATFNLPVICVGNLSVGGTGKTPMTEYLIRLLKKDYLVATLSRGYKRKTKGYLLAGKNTTARDIGDEPMQFHTSFPEIRVAVGEQRAEAIPALLLDAPETEIIILDDAFQHRPVNAGLNILLTEFGNLYVDDFFLPAGNLRDAKTSAQRAHIIIVTKCPPDLSVRQKEKITERLNPLPGQQVFFSHIAYNEPCHLFARDEKKKLSGSHVLLITGIANTGKLISYIQAHAGHVELLRYSDHHDFTHNDVLALINRFSSVAATDKIIVTTEKDAVKLSNFKDILMGVPVYVLPIHHAFLFDEQPEFDATILNFIKEFSAKEVN</sequence>
<keyword evidence="6 13" id="KW-0441">Lipid A biosynthesis</keyword>
<evidence type="ECO:0000256" key="7">
    <source>
        <dbReference type="ARBA" id="ARBA00022679"/>
    </source>
</evidence>
<comment type="pathway">
    <text evidence="2 13">Glycolipid biosynthesis; lipid IV(A) biosynthesis; lipid IV(A) from (3R)-3-hydroxytetradecanoyl-[acyl-carrier-protein] and UDP-N-acetyl-alpha-D-glucosamine: step 6/6.</text>
</comment>
<evidence type="ECO:0000313" key="15">
    <source>
        <dbReference type="EMBL" id="MCU7693404.1"/>
    </source>
</evidence>
<dbReference type="AlphaFoldDB" id="A0AAE3LJI0"/>
<dbReference type="PANTHER" id="PTHR42724">
    <property type="entry name" value="TETRAACYLDISACCHARIDE 4'-KINASE"/>
    <property type="match status" value="1"/>
</dbReference>
<evidence type="ECO:0000313" key="16">
    <source>
        <dbReference type="Proteomes" id="UP001209317"/>
    </source>
</evidence>
<dbReference type="Pfam" id="PF02606">
    <property type="entry name" value="LpxK"/>
    <property type="match status" value="1"/>
</dbReference>
<dbReference type="HAMAP" id="MF_00409">
    <property type="entry name" value="LpxK"/>
    <property type="match status" value="1"/>
</dbReference>
<keyword evidence="14" id="KW-0472">Membrane</keyword>
<protein>
    <recommendedName>
        <fullName evidence="4 13">Tetraacyldisaccharide 4'-kinase</fullName>
        <ecNumber evidence="3 13">2.7.1.130</ecNumber>
    </recommendedName>
    <alternativeName>
        <fullName evidence="12 13">Lipid A 4'-kinase</fullName>
    </alternativeName>
</protein>
<dbReference type="EC" id="2.7.1.130" evidence="3 13"/>
<keyword evidence="8 13" id="KW-0547">Nucleotide-binding</keyword>
<feature type="binding site" evidence="13">
    <location>
        <begin position="56"/>
        <end position="63"/>
    </location>
    <ligand>
        <name>ATP</name>
        <dbReference type="ChEBI" id="CHEBI:30616"/>
    </ligand>
</feature>
<comment type="catalytic activity">
    <reaction evidence="13">
        <text>a lipid A disaccharide + ATP = a lipid IVA + ADP + H(+)</text>
        <dbReference type="Rhea" id="RHEA:67840"/>
        <dbReference type="ChEBI" id="CHEBI:15378"/>
        <dbReference type="ChEBI" id="CHEBI:30616"/>
        <dbReference type="ChEBI" id="CHEBI:176343"/>
        <dbReference type="ChEBI" id="CHEBI:176425"/>
        <dbReference type="ChEBI" id="CHEBI:456216"/>
        <dbReference type="EC" id="2.7.1.130"/>
    </reaction>
</comment>
<comment type="caution">
    <text evidence="15">The sequence shown here is derived from an EMBL/GenBank/DDBJ whole genome shotgun (WGS) entry which is preliminary data.</text>
</comment>
<keyword evidence="11 13" id="KW-0443">Lipid metabolism</keyword>
<evidence type="ECO:0000256" key="3">
    <source>
        <dbReference type="ARBA" id="ARBA00012071"/>
    </source>
</evidence>
<dbReference type="EMBL" id="JAOTPL010000002">
    <property type="protein sequence ID" value="MCU7693404.1"/>
    <property type="molecule type" value="Genomic_DNA"/>
</dbReference>
<evidence type="ECO:0000256" key="14">
    <source>
        <dbReference type="SAM" id="Phobius"/>
    </source>
</evidence>
<dbReference type="SUPFAM" id="SSF52540">
    <property type="entry name" value="P-loop containing nucleoside triphosphate hydrolases"/>
    <property type="match status" value="1"/>
</dbReference>
<evidence type="ECO:0000256" key="2">
    <source>
        <dbReference type="ARBA" id="ARBA00004870"/>
    </source>
</evidence>
<evidence type="ECO:0000256" key="5">
    <source>
        <dbReference type="ARBA" id="ARBA00022516"/>
    </source>
</evidence>
<evidence type="ECO:0000256" key="9">
    <source>
        <dbReference type="ARBA" id="ARBA00022777"/>
    </source>
</evidence>
<dbReference type="InterPro" id="IPR027417">
    <property type="entry name" value="P-loop_NTPase"/>
</dbReference>
<dbReference type="RefSeq" id="WP_263036889.1">
    <property type="nucleotide sequence ID" value="NZ_JAOTPL010000002.1"/>
</dbReference>
<evidence type="ECO:0000256" key="1">
    <source>
        <dbReference type="ARBA" id="ARBA00002274"/>
    </source>
</evidence>
<keyword evidence="10 13" id="KW-0067">ATP-binding</keyword>
<dbReference type="GO" id="GO:0005886">
    <property type="term" value="C:plasma membrane"/>
    <property type="evidence" value="ECO:0007669"/>
    <property type="project" value="TreeGrafter"/>
</dbReference>
<keyword evidence="5 13" id="KW-0444">Lipid biosynthesis</keyword>
<keyword evidence="7 13" id="KW-0808">Transferase</keyword>
<keyword evidence="16" id="KW-1185">Reference proteome</keyword>
<keyword evidence="9 13" id="KW-0418">Kinase</keyword>
<evidence type="ECO:0000256" key="4">
    <source>
        <dbReference type="ARBA" id="ARBA00016436"/>
    </source>
</evidence>
<dbReference type="InterPro" id="IPR003758">
    <property type="entry name" value="LpxK"/>
</dbReference>
<proteinExistence type="inferred from homology"/>